<accession>A0A420WKG5</accession>
<comment type="caution">
    <text evidence="3">The sequence shown here is derived from an EMBL/GenBank/DDBJ whole genome shotgun (WGS) entry which is preliminary data.</text>
</comment>
<sequence length="153" mass="17155">MLSKFYRAFFSVILLCGLGTSALAYQTKPQADIYVVMFRADWCAPCKVVEPRLQQVLASIRDPKIEFLELDFSANNGDWNANAVFDRQIVPQYNKWLGVTGFAAIIDADSKKTLGCVTQAYNADAMEMHIKTLQKMAKNNQANTDFTCPEANN</sequence>
<dbReference type="CDD" id="cd02947">
    <property type="entry name" value="TRX_family"/>
    <property type="match status" value="1"/>
</dbReference>
<dbReference type="AlphaFoldDB" id="A0A420WKG5"/>
<evidence type="ECO:0000313" key="4">
    <source>
        <dbReference type="Proteomes" id="UP000282211"/>
    </source>
</evidence>
<feature type="signal peptide" evidence="1">
    <location>
        <begin position="1"/>
        <end position="24"/>
    </location>
</feature>
<feature type="chain" id="PRO_5018982246" evidence="1">
    <location>
        <begin position="25"/>
        <end position="153"/>
    </location>
</feature>
<proteinExistence type="predicted"/>
<evidence type="ECO:0000256" key="1">
    <source>
        <dbReference type="SAM" id="SignalP"/>
    </source>
</evidence>
<dbReference type="InterPro" id="IPR036249">
    <property type="entry name" value="Thioredoxin-like_sf"/>
</dbReference>
<reference evidence="3 4" key="1">
    <citation type="submission" date="2018-10" db="EMBL/GenBank/DDBJ databases">
        <title>Genomic Encyclopedia of Type Strains, Phase IV (KMG-IV): sequencing the most valuable type-strain genomes for metagenomic binning, comparative biology and taxonomic classification.</title>
        <authorList>
            <person name="Goeker M."/>
        </authorList>
    </citation>
    <scope>NUCLEOTIDE SEQUENCE [LARGE SCALE GENOMIC DNA]</scope>
    <source>
        <strain evidence="3 4">DSM 22008</strain>
    </source>
</reference>
<dbReference type="Pfam" id="PF00085">
    <property type="entry name" value="Thioredoxin"/>
    <property type="match status" value="1"/>
</dbReference>
<evidence type="ECO:0000313" key="3">
    <source>
        <dbReference type="EMBL" id="RKQ71484.1"/>
    </source>
</evidence>
<dbReference type="RefSeq" id="WP_170144873.1">
    <property type="nucleotide sequence ID" value="NZ_RBII01000001.1"/>
</dbReference>
<keyword evidence="1" id="KW-0732">Signal</keyword>
<feature type="domain" description="Thioredoxin" evidence="2">
    <location>
        <begin position="14"/>
        <end position="135"/>
    </location>
</feature>
<dbReference type="Proteomes" id="UP000282211">
    <property type="component" value="Unassembled WGS sequence"/>
</dbReference>
<organism evidence="3 4">
    <name type="scientific">Litorimonas taeanensis</name>
    <dbReference type="NCBI Taxonomy" id="568099"/>
    <lineage>
        <taxon>Bacteria</taxon>
        <taxon>Pseudomonadati</taxon>
        <taxon>Pseudomonadota</taxon>
        <taxon>Alphaproteobacteria</taxon>
        <taxon>Maricaulales</taxon>
        <taxon>Robiginitomaculaceae</taxon>
    </lineage>
</organism>
<keyword evidence="4" id="KW-1185">Reference proteome</keyword>
<dbReference type="InterPro" id="IPR013766">
    <property type="entry name" value="Thioredoxin_domain"/>
</dbReference>
<dbReference type="InParanoid" id="A0A420WKG5"/>
<dbReference type="PROSITE" id="PS51352">
    <property type="entry name" value="THIOREDOXIN_2"/>
    <property type="match status" value="1"/>
</dbReference>
<evidence type="ECO:0000259" key="2">
    <source>
        <dbReference type="PROSITE" id="PS51352"/>
    </source>
</evidence>
<protein>
    <submittedName>
        <fullName evidence="3">Thioredoxin</fullName>
    </submittedName>
</protein>
<dbReference type="SUPFAM" id="SSF52833">
    <property type="entry name" value="Thioredoxin-like"/>
    <property type="match status" value="1"/>
</dbReference>
<name>A0A420WKG5_9PROT</name>
<dbReference type="Gene3D" id="3.40.30.10">
    <property type="entry name" value="Glutaredoxin"/>
    <property type="match status" value="1"/>
</dbReference>
<gene>
    <name evidence="3" type="ORF">DES40_0806</name>
</gene>
<dbReference type="EMBL" id="RBII01000001">
    <property type="protein sequence ID" value="RKQ71484.1"/>
    <property type="molecule type" value="Genomic_DNA"/>
</dbReference>